<protein>
    <submittedName>
        <fullName evidence="2">Uncharacterized protein</fullName>
    </submittedName>
</protein>
<dbReference type="STRING" id="1736674.APS56_01735"/>
<keyword evidence="1" id="KW-0732">Signal</keyword>
<dbReference type="KEGG" id="ahz:APS56_01735"/>
<feature type="signal peptide" evidence="1">
    <location>
        <begin position="1"/>
        <end position="27"/>
    </location>
</feature>
<proteinExistence type="predicted"/>
<evidence type="ECO:0000313" key="3">
    <source>
        <dbReference type="Proteomes" id="UP000057981"/>
    </source>
</evidence>
<sequence>MKSNIHSRYYILLFTCLSFVSLQQVCAQDDEIKELSLTNNSMAKTSNSKKANSNNSDRTDFHKLALGLQPSIYIENNSIKKLYGHKKPLKIVCMDVNSFSLLLQTISSHRNVDILEINLKTQNDLNTNLDLSDNEEIGHLKYIYVKSNFKITEAQMKNFIMLSPGSGIRVFYKTEIPS</sequence>
<name>A0A0P0D8C6_9FLAO</name>
<feature type="chain" id="PRO_5006043449" evidence="1">
    <location>
        <begin position="28"/>
        <end position="178"/>
    </location>
</feature>
<organism evidence="2 3">
    <name type="scientific">Pseudalgibacter alginicilyticus</name>
    <dbReference type="NCBI Taxonomy" id="1736674"/>
    <lineage>
        <taxon>Bacteria</taxon>
        <taxon>Pseudomonadati</taxon>
        <taxon>Bacteroidota</taxon>
        <taxon>Flavobacteriia</taxon>
        <taxon>Flavobacteriales</taxon>
        <taxon>Flavobacteriaceae</taxon>
        <taxon>Pseudalgibacter</taxon>
    </lineage>
</organism>
<evidence type="ECO:0000313" key="2">
    <source>
        <dbReference type="EMBL" id="ALJ03948.1"/>
    </source>
</evidence>
<dbReference type="Proteomes" id="UP000057981">
    <property type="component" value="Chromosome"/>
</dbReference>
<dbReference type="AlphaFoldDB" id="A0A0P0D8C6"/>
<dbReference type="EMBL" id="CP012898">
    <property type="protein sequence ID" value="ALJ03948.1"/>
    <property type="molecule type" value="Genomic_DNA"/>
</dbReference>
<evidence type="ECO:0000256" key="1">
    <source>
        <dbReference type="SAM" id="SignalP"/>
    </source>
</evidence>
<gene>
    <name evidence="2" type="ORF">APS56_01735</name>
</gene>
<keyword evidence="3" id="KW-1185">Reference proteome</keyword>
<accession>A0A0P0D8C6</accession>
<reference evidence="2 3" key="1">
    <citation type="submission" date="2015-10" db="EMBL/GenBank/DDBJ databases">
        <authorList>
            <person name="Gilbert D.G."/>
        </authorList>
    </citation>
    <scope>NUCLEOTIDE SEQUENCE [LARGE SCALE GENOMIC DNA]</scope>
    <source>
        <strain evidence="3">HZ-22</strain>
    </source>
</reference>